<dbReference type="Gene3D" id="2.170.16.10">
    <property type="entry name" value="Hedgehog/Intein (Hint) domain"/>
    <property type="match status" value="1"/>
</dbReference>
<feature type="region of interest" description="Disordered" evidence="2">
    <location>
        <begin position="520"/>
        <end position="547"/>
    </location>
</feature>
<feature type="region of interest" description="Disordered" evidence="2">
    <location>
        <begin position="1476"/>
        <end position="1514"/>
    </location>
</feature>
<feature type="region of interest" description="Disordered" evidence="2">
    <location>
        <begin position="986"/>
        <end position="1006"/>
    </location>
</feature>
<dbReference type="InterPro" id="IPR050708">
    <property type="entry name" value="T6SS_VgrG/RHS"/>
</dbReference>
<feature type="compositionally biased region" description="Polar residues" evidence="2">
    <location>
        <begin position="1487"/>
        <end position="1502"/>
    </location>
</feature>
<accession>A0A3E0GXQ0</accession>
<keyword evidence="6" id="KW-1185">Reference proteome</keyword>
<feature type="signal peptide" evidence="3">
    <location>
        <begin position="1"/>
        <end position="21"/>
    </location>
</feature>
<dbReference type="InterPro" id="IPR031325">
    <property type="entry name" value="RHS_repeat"/>
</dbReference>
<reference evidence="5 6" key="1">
    <citation type="submission" date="2018-08" db="EMBL/GenBank/DDBJ databases">
        <title>Genomic Encyclopedia of Archaeal and Bacterial Type Strains, Phase II (KMG-II): from individual species to whole genera.</title>
        <authorList>
            <person name="Goeker M."/>
        </authorList>
    </citation>
    <scope>NUCLEOTIDE SEQUENCE [LARGE SCALE GENOMIC DNA]</scope>
    <source>
        <strain evidence="5 6">DSM 45791</strain>
    </source>
</reference>
<gene>
    <name evidence="5" type="ORF">BCF44_12340</name>
</gene>
<feature type="compositionally biased region" description="Low complexity" evidence="2">
    <location>
        <begin position="1575"/>
        <end position="1609"/>
    </location>
</feature>
<dbReference type="SUPFAM" id="SSF51294">
    <property type="entry name" value="Hedgehog/intein (Hint) domain"/>
    <property type="match status" value="1"/>
</dbReference>
<keyword evidence="3" id="KW-0732">Signal</keyword>
<feature type="domain" description="Hint" evidence="4">
    <location>
        <begin position="2002"/>
        <end position="2103"/>
    </location>
</feature>
<dbReference type="Gene3D" id="2.180.10.10">
    <property type="entry name" value="RHS repeat-associated core"/>
    <property type="match status" value="2"/>
</dbReference>
<dbReference type="Pfam" id="PF05593">
    <property type="entry name" value="RHS_repeat"/>
    <property type="match status" value="1"/>
</dbReference>
<dbReference type="Pfam" id="PF07591">
    <property type="entry name" value="PT-HINT"/>
    <property type="match status" value="1"/>
</dbReference>
<dbReference type="SMART" id="SM00306">
    <property type="entry name" value="HintN"/>
    <property type="match status" value="1"/>
</dbReference>
<dbReference type="NCBIfam" id="TIGR01443">
    <property type="entry name" value="intein_Cterm"/>
    <property type="match status" value="1"/>
</dbReference>
<protein>
    <submittedName>
        <fullName evidence="5">RHS repeat-associated protein</fullName>
    </submittedName>
</protein>
<sequence>MAVALVASLASAGLTPPPAQADRNGQAPVEKPIPHVERVLSGAKKNIGQSSNPITNVSWPAAGDADVITKTIPRTAKAATPTRAGALPISMSPENEQQAADVPSSTFHVHLADQTATRKAGVSGVLFTVKPDKPQNQHDTVDVDYASFRNAIGGDFGSRLHLSQLPACALTTPDRPDCRKQTPLTSSSNDAKSAHVSAKVSFATQNAQTPMVLAATAGPSGPNGTFTASSLSPSGTWSVGGSTGAFTWSYPIAVPPSAAGADVAPAVGLSYSSSAVDGQTSGTNNQSSWIGEGWDYAPGYIERSYRSCAEDPAGTAPKVQDLCWAGQVVSMDLNSQSVSLVTGDNGQTWHASADTGDRIELATGANNGVNNGEYWRVTTPDGIQYYFGRNSGPAGATNSAWTEPVYGAHSGDPCYKSSGFADSSCPQAWRWNLDYVEDPHGNVTAYYYTPETNYYGANGGKNGVQYTRDGYLSRIDYGLRDNNGTVSSDPAPEQIVFTTAERCLPTDTMDCAPSKFTKANAASWPDTPQDQQCVKDDQNTTPTCENDSPSLWSTKRLVNITTQYYNGSKYVPVDGYDLTHQFFTASDSDLWLSSIKHTGFGADGSTLATPPVSFVGQTYDNRVFGYNTQPVMAHRRMTAITAETGQVTAVTYKPVDCTAANHPTDMSNDQMMCFPVYWTPQFNSTPILDLFYKYVTAEVDVQGTSNLSAVHKTTYNYIGAPAWHYDDNELVKPSNRTYGQFRGFSQVEVRSGDTANASNGTPDKQTLTRTTYYRGMDGDILPNGGNRANVTVTDSLGGQVPDSNQLSGTPREVQTFNGDGGEQLSTVITDASVIATTASRDRAGLSPLTADVVATTKSRTLTALASGGVRTDTETTAYDSAGRVSQQTSTVDGLPDLCTTATYADNTDKWIRTLVKEVVTSQQKCPAAGTAPTPVLSDVQTYYDGQSDLGTLPGPGDVTRTDNATTVTNGVPTFITTMKATYDASGRVTSTTDGRQNVTRTTYTPPDGGVLAKRVVANAKQQNTTYVYEPANGKPTEIVDVANHVTDAQYDQLGRLTAVWLPGHHHGSDPASSTYTYALNSSGPSTVTAKTLIDYGSGTNYTTNVTLLDAFGQVIQTQSNAEGGGRIVSDNFYDSHGWVIRSNNRYYTDGEPGTDLVSVADKDVQDRTLNSYDGNGRILVASDYNGLTPKWSTTTVYGGDRTTTIPPAGGVTTTQLVDGRGHNSELRQYTAQPMINGNMVSGGSYQSTSYHYTPLGLQDRITDADGNTWSYSYDLMGRKASQTDVDAGTTTYTYDNAGLLTTETDARGQTLAYSYDELGRKTAEYRGSQTGTMLASWVYDTVQAGKLSSSTRYTASGNYQVGVTGYNGAGDPTGTLVRIPAAETGLAGDYRTSMSYTSTGLMNVTTPAPGGGLPGEQVVTAYDPLANPTSVSGYNTYATNADYTPYGELHKFNTAGGQGELGFERDAQTRRVTDVKLTATKAPPQIDDTSYSYDPSGNLTSSKDVEGPAGSPTQQQCFAYDSLDRLSQAWTASDCSVQPTAAGISGADRYWTSWTFDPAGLRKTQVQHALTANTPDTTTTYTYPNPTAPQAHTLSSSSTSGPGGTSTASYTYDAVGNTRTRSLPTGQQTLTWNEDGRLATDQTDAGASSYVYDADGNVLIRRDPGSSTLYLPGEELKYNTTPKNVVGTRYYGIGGSTVAMRVGGGDPTVLTGDQHGTNSIVYQPYTGAVTRRTFDPYGNALGTPQGIWPDDHGFLNKSTDQTSGLVDDGAREYDPTMGRFLSVDPELDPASPGQLNGYAYSADNPTTFSDPTGTRLAGCEETHTNCIDGGPVGALHNLPPDPTAPQIKFNTPRVVAIHDPVTGLNFINHVQMPKDLDFDRAISLLADYMAKPDNKTYWNIRSSFEDPLAPDDTVVTMLQAVCHQDDCGKGVGEKLFHLHIAIAGRDLVAYGGLAAGSLAAAGMEGAGAAKAAVGEKDYAVGEFGQLKEMPERVRSALSCATGNSFAAGALVLLADGSHEPIEDVKVGDAVENADPDSGERQQHVVTAVHVTDTDTDFVDLTVGLPGASETITVTAHHLFWDATTHQWVDAADLRVGEQLDTPGDGHAAVVSTHRYTKSIRTYNLTIDTVHTYYVIAGDTPVLVHNCDEWTKQGNLDNHYEKHGDEMGYDSQREYSEAAKDLTCDCDGGRPGVMRKLDDSSDEGVVIRYFDPSTNEYGMKGPKGIITYYKLDGGIGTFKKMPGKPWSPGEPSW</sequence>
<dbReference type="PROSITE" id="PS50818">
    <property type="entry name" value="INTEIN_C_TER"/>
    <property type="match status" value="1"/>
</dbReference>
<dbReference type="Pfam" id="PF25023">
    <property type="entry name" value="TEN_YD-shell"/>
    <property type="match status" value="1"/>
</dbReference>
<dbReference type="InterPro" id="IPR022385">
    <property type="entry name" value="Rhs_assc_core"/>
</dbReference>
<dbReference type="InterPro" id="IPR006530">
    <property type="entry name" value="YD"/>
</dbReference>
<dbReference type="NCBIfam" id="TIGR03696">
    <property type="entry name" value="Rhs_assc_core"/>
    <property type="match status" value="1"/>
</dbReference>
<feature type="compositionally biased region" description="Polar residues" evidence="2">
    <location>
        <begin position="987"/>
        <end position="1004"/>
    </location>
</feature>
<dbReference type="EMBL" id="QUNO01000023">
    <property type="protein sequence ID" value="REH30682.1"/>
    <property type="molecule type" value="Genomic_DNA"/>
</dbReference>
<evidence type="ECO:0000256" key="2">
    <source>
        <dbReference type="SAM" id="MobiDB-lite"/>
    </source>
</evidence>
<feature type="chain" id="PRO_5017831750" evidence="3">
    <location>
        <begin position="22"/>
        <end position="2252"/>
    </location>
</feature>
<dbReference type="Proteomes" id="UP000256269">
    <property type="component" value="Unassembled WGS sequence"/>
</dbReference>
<keyword evidence="1" id="KW-0677">Repeat</keyword>
<name>A0A3E0GXQ0_9PSEU</name>
<comment type="caution">
    <text evidence="5">The sequence shown here is derived from an EMBL/GenBank/DDBJ whole genome shotgun (WGS) entry which is preliminary data.</text>
</comment>
<evidence type="ECO:0000313" key="6">
    <source>
        <dbReference type="Proteomes" id="UP000256269"/>
    </source>
</evidence>
<dbReference type="InterPro" id="IPR056823">
    <property type="entry name" value="TEN-like_YD-shell"/>
</dbReference>
<dbReference type="NCBIfam" id="TIGR01643">
    <property type="entry name" value="YD_repeat_2x"/>
    <property type="match status" value="2"/>
</dbReference>
<dbReference type="PANTHER" id="PTHR32305">
    <property type="match status" value="1"/>
</dbReference>
<dbReference type="InterPro" id="IPR030934">
    <property type="entry name" value="Intein_C"/>
</dbReference>
<organism evidence="5 6">
    <name type="scientific">Kutzneria buriramensis</name>
    <dbReference type="NCBI Taxonomy" id="1045776"/>
    <lineage>
        <taxon>Bacteria</taxon>
        <taxon>Bacillati</taxon>
        <taxon>Actinomycetota</taxon>
        <taxon>Actinomycetes</taxon>
        <taxon>Pseudonocardiales</taxon>
        <taxon>Pseudonocardiaceae</taxon>
        <taxon>Kutzneria</taxon>
    </lineage>
</organism>
<dbReference type="InterPro" id="IPR036844">
    <property type="entry name" value="Hint_dom_sf"/>
</dbReference>
<evidence type="ECO:0000259" key="4">
    <source>
        <dbReference type="SMART" id="SM00306"/>
    </source>
</evidence>
<evidence type="ECO:0000313" key="5">
    <source>
        <dbReference type="EMBL" id="REH30682.1"/>
    </source>
</evidence>
<feature type="region of interest" description="Disordered" evidence="2">
    <location>
        <begin position="1575"/>
        <end position="1611"/>
    </location>
</feature>
<evidence type="ECO:0000256" key="1">
    <source>
        <dbReference type="ARBA" id="ARBA00022737"/>
    </source>
</evidence>
<dbReference type="CDD" id="cd00081">
    <property type="entry name" value="Hint"/>
    <property type="match status" value="1"/>
</dbReference>
<dbReference type="PANTHER" id="PTHR32305:SF17">
    <property type="entry name" value="TRNA NUCLEASE WAPA"/>
    <property type="match status" value="1"/>
</dbReference>
<dbReference type="InterPro" id="IPR003587">
    <property type="entry name" value="Hint_dom_N"/>
</dbReference>
<evidence type="ECO:0000256" key="3">
    <source>
        <dbReference type="SAM" id="SignalP"/>
    </source>
</evidence>
<proteinExistence type="predicted"/>